<reference evidence="3" key="1">
    <citation type="submission" date="2021-12" db="EMBL/GenBank/DDBJ databases">
        <authorList>
            <person name="Zaccaron A."/>
            <person name="Stergiopoulos I."/>
        </authorList>
    </citation>
    <scope>NUCLEOTIDE SEQUENCE</scope>
    <source>
        <strain evidence="3">Race5_Kim</strain>
    </source>
</reference>
<dbReference type="KEGG" id="ffu:CLAFUR5_02237"/>
<dbReference type="OrthoDB" id="5391053at2759"/>
<name>A0A9Q8P2S1_PASFU</name>
<keyword evidence="4" id="KW-1185">Reference proteome</keyword>
<keyword evidence="1" id="KW-0175">Coiled coil</keyword>
<reference evidence="3" key="2">
    <citation type="journal article" date="2022" name="Microb. Genom.">
        <title>A chromosome-scale genome assembly of the tomato pathogen Cladosporium fulvum reveals a compartmentalized genome architecture and the presence of a dispensable chromosome.</title>
        <authorList>
            <person name="Zaccaron A.Z."/>
            <person name="Chen L.H."/>
            <person name="Samaras A."/>
            <person name="Stergiopoulos I."/>
        </authorList>
    </citation>
    <scope>NUCLEOTIDE SEQUENCE</scope>
    <source>
        <strain evidence="3">Race5_Kim</strain>
    </source>
</reference>
<evidence type="ECO:0000256" key="2">
    <source>
        <dbReference type="SAM" id="MobiDB-lite"/>
    </source>
</evidence>
<protein>
    <submittedName>
        <fullName evidence="3">Uncharacterized protein</fullName>
    </submittedName>
</protein>
<dbReference type="Proteomes" id="UP000756132">
    <property type="component" value="Chromosome 1"/>
</dbReference>
<organism evidence="3 4">
    <name type="scientific">Passalora fulva</name>
    <name type="common">Tomato leaf mold</name>
    <name type="synonym">Cladosporium fulvum</name>
    <dbReference type="NCBI Taxonomy" id="5499"/>
    <lineage>
        <taxon>Eukaryota</taxon>
        <taxon>Fungi</taxon>
        <taxon>Dikarya</taxon>
        <taxon>Ascomycota</taxon>
        <taxon>Pezizomycotina</taxon>
        <taxon>Dothideomycetes</taxon>
        <taxon>Dothideomycetidae</taxon>
        <taxon>Mycosphaerellales</taxon>
        <taxon>Mycosphaerellaceae</taxon>
        <taxon>Fulvia</taxon>
    </lineage>
</organism>
<proteinExistence type="predicted"/>
<dbReference type="GeneID" id="71982115"/>
<sequence length="527" mass="60133">MGPLSIVLLQMTTKQPLLSILEKLIAEPTREPQRAEGVPNPLDYEAGGSVDQGNAAGYSIESGAEDYVPQFENSNTQYRDEPGTGQNPDGTWQEFDNAQPEEHVDPQQLREQRYFTFEYEAEEDYTAGPVRLVAAHDGVQDCIALLMKLGLSAKIQRAVQTRRSCVREQEYVETHDEEAERFRSSIDEEIDNYNVRVAEADEKQREDPSPENEEELRSLQTKLDVLKHMMANVESKQRQAERGLENKQRLFHNALEDILPELEEAFTWGQLVPFQDEEASRAVEHFDFQQAYEAAWKEMQGLQDDDTGDTHQQMPEPLETGDDFLKPQLPALTPEQQAQREIGQQLWDSRDRFTAAQRRFDHRDMEREYDRANIAGPHLEANQAAYATTDEFDLVWAKRYQEITQELREAEDAFNAAKETAVRAGVLQYGMTSSLADEPDYDAYPLSAENDDPAIAAAQSSSRILDWRAKLRPEGGPDKMKFPVDFERWDDEDIEPNDSVSCVAFEPYRGYIDGYGRQLACLRQGGS</sequence>
<evidence type="ECO:0000313" key="4">
    <source>
        <dbReference type="Proteomes" id="UP000756132"/>
    </source>
</evidence>
<feature type="region of interest" description="Disordered" evidence="2">
    <location>
        <begin position="27"/>
        <end position="105"/>
    </location>
</feature>
<feature type="coiled-coil region" evidence="1">
    <location>
        <begin position="183"/>
        <end position="250"/>
    </location>
</feature>
<dbReference type="EMBL" id="CP090163">
    <property type="protein sequence ID" value="UJO11203.1"/>
    <property type="molecule type" value="Genomic_DNA"/>
</dbReference>
<dbReference type="AlphaFoldDB" id="A0A9Q8P2S1"/>
<evidence type="ECO:0000313" key="3">
    <source>
        <dbReference type="EMBL" id="UJO11203.1"/>
    </source>
</evidence>
<accession>A0A9Q8P2S1</accession>
<evidence type="ECO:0000256" key="1">
    <source>
        <dbReference type="SAM" id="Coils"/>
    </source>
</evidence>
<gene>
    <name evidence="3" type="ORF">CLAFUR5_02237</name>
</gene>
<dbReference type="RefSeq" id="XP_047755569.1">
    <property type="nucleotide sequence ID" value="XM_047901385.1"/>
</dbReference>
<feature type="compositionally biased region" description="Polar residues" evidence="2">
    <location>
        <begin position="84"/>
        <end position="96"/>
    </location>
</feature>